<dbReference type="InterPro" id="IPR008767">
    <property type="entry name" value="Phage_SPP1_head-tail_adaptor"/>
</dbReference>
<organism evidence="1 2">
    <name type="scientific">Arenibacterium halophilum</name>
    <dbReference type="NCBI Taxonomy" id="2583821"/>
    <lineage>
        <taxon>Bacteria</taxon>
        <taxon>Pseudomonadati</taxon>
        <taxon>Pseudomonadota</taxon>
        <taxon>Alphaproteobacteria</taxon>
        <taxon>Rhodobacterales</taxon>
        <taxon>Paracoccaceae</taxon>
        <taxon>Arenibacterium</taxon>
    </lineage>
</organism>
<protein>
    <submittedName>
        <fullName evidence="1">Head-tail adaptor protein</fullName>
    </submittedName>
</protein>
<keyword evidence="2" id="KW-1185">Reference proteome</keyword>
<dbReference type="InterPro" id="IPR038666">
    <property type="entry name" value="SSP1_head-tail_sf"/>
</dbReference>
<evidence type="ECO:0000313" key="2">
    <source>
        <dbReference type="Proteomes" id="UP001191082"/>
    </source>
</evidence>
<accession>A0ABY2XC11</accession>
<dbReference type="Proteomes" id="UP001191082">
    <property type="component" value="Unassembled WGS sequence"/>
</dbReference>
<dbReference type="EMBL" id="VCPC01000001">
    <property type="protein sequence ID" value="TMV14555.1"/>
    <property type="molecule type" value="Genomic_DNA"/>
</dbReference>
<sequence length="112" mass="12434">MSAPRLNRRLTLEMRQRLADGGGGYEEVWVPLGDIWADVQPRTGRERAEVGVPVSAVAYRIVVRATPHGSASRPMPHQRFREGERIFPILAVADCGSDGRFLTCFAQEEVVS</sequence>
<proteinExistence type="predicted"/>
<dbReference type="Gene3D" id="2.40.10.270">
    <property type="entry name" value="Bacteriophage SPP1 head-tail adaptor protein"/>
    <property type="match status" value="1"/>
</dbReference>
<gene>
    <name evidence="1" type="ORF">FGK64_00765</name>
</gene>
<reference evidence="1 2" key="1">
    <citation type="submission" date="2019-05" db="EMBL/GenBank/DDBJ databases">
        <title>Marivita sp. nov. isolated from sea sediment.</title>
        <authorList>
            <person name="Kim W."/>
        </authorList>
    </citation>
    <scope>NUCLEOTIDE SEQUENCE [LARGE SCALE GENOMIC DNA]</scope>
    <source>
        <strain evidence="1 2">CAU 1492</strain>
    </source>
</reference>
<name>A0ABY2XC11_9RHOB</name>
<evidence type="ECO:0000313" key="1">
    <source>
        <dbReference type="EMBL" id="TMV14555.1"/>
    </source>
</evidence>
<dbReference type="Pfam" id="PF05521">
    <property type="entry name" value="Phage_HCP"/>
    <property type="match status" value="1"/>
</dbReference>
<comment type="caution">
    <text evidence="1">The sequence shown here is derived from an EMBL/GenBank/DDBJ whole genome shotgun (WGS) entry which is preliminary data.</text>
</comment>
<dbReference type="RefSeq" id="WP_138861907.1">
    <property type="nucleotide sequence ID" value="NZ_VCPC01000001.1"/>
</dbReference>